<dbReference type="InterPro" id="IPR053163">
    <property type="entry name" value="HTH-type_regulator_Rgg"/>
</dbReference>
<keyword evidence="1" id="KW-0472">Membrane</keyword>
<dbReference type="GO" id="GO:0003677">
    <property type="term" value="F:DNA binding"/>
    <property type="evidence" value="ECO:0007669"/>
    <property type="project" value="InterPro"/>
</dbReference>
<proteinExistence type="predicted"/>
<dbReference type="AlphaFoldDB" id="A0A380JXR1"/>
<keyword evidence="1" id="KW-1133">Transmembrane helix</keyword>
<dbReference type="InterPro" id="IPR001387">
    <property type="entry name" value="Cro/C1-type_HTH"/>
</dbReference>
<dbReference type="PANTHER" id="PTHR37038">
    <property type="entry name" value="TRANSCRIPTIONAL REGULATOR-RELATED"/>
    <property type="match status" value="1"/>
</dbReference>
<dbReference type="NCBIfam" id="TIGR01716">
    <property type="entry name" value="RGG_Cterm"/>
    <property type="match status" value="1"/>
</dbReference>
<sequence length="327" mass="38671">MINAKSKALLNFFMTVSFLIFYFVLVLYNGFGRFYFFVVKVGKMEKELGKTLRRLRQGKQVSISSLADEHLSKSQISRFERGESEITCSRLLNLLDKLNITIDEFVSTHSKTHTHFFTLLSRVRRYYAEKNVTKLLKLLEDYAHKDYESTMIKAILSSIEPTIEPNEEEVTRLTDYLFSVEQWGYYEIILLGNCSRFINYNTLFLLTKEMVTSFASSEQNKTNKTLVTQLSINCLIISIDYSYFDHSHYLIEKIEFLLRDELNFYEKTVFLYVHGYYKLKQGQVSGKDDMRQALQIFKYLGEDALYYSYKEHYRKEVLGDEEDEEED</sequence>
<protein>
    <submittedName>
        <fullName evidence="3">Transcriptional regulator</fullName>
    </submittedName>
</protein>
<evidence type="ECO:0000256" key="1">
    <source>
        <dbReference type="SAM" id="Phobius"/>
    </source>
</evidence>
<dbReference type="Pfam" id="PF01381">
    <property type="entry name" value="HTH_3"/>
    <property type="match status" value="1"/>
</dbReference>
<feature type="transmembrane region" description="Helical" evidence="1">
    <location>
        <begin position="12"/>
        <end position="36"/>
    </location>
</feature>
<dbReference type="Proteomes" id="UP000254797">
    <property type="component" value="Unassembled WGS sequence"/>
</dbReference>
<reference evidence="3 4" key="1">
    <citation type="submission" date="2018-06" db="EMBL/GenBank/DDBJ databases">
        <authorList>
            <consortium name="Pathogen Informatics"/>
            <person name="Doyle S."/>
        </authorList>
    </citation>
    <scope>NUCLEOTIDE SEQUENCE [LARGE SCALE GENOMIC DNA]</scope>
    <source>
        <strain evidence="3 4">NCTC4670</strain>
    </source>
</reference>
<name>A0A380JXR1_STRDY</name>
<evidence type="ECO:0000313" key="3">
    <source>
        <dbReference type="EMBL" id="SUN51104.1"/>
    </source>
</evidence>
<dbReference type="PROSITE" id="PS50943">
    <property type="entry name" value="HTH_CROC1"/>
    <property type="match status" value="1"/>
</dbReference>
<dbReference type="EMBL" id="UHFG01000004">
    <property type="protein sequence ID" value="SUN51104.1"/>
    <property type="molecule type" value="Genomic_DNA"/>
</dbReference>
<dbReference type="PANTHER" id="PTHR37038:SF12">
    <property type="entry name" value="TRANSCRIPTIONAL REGULATOR"/>
    <property type="match status" value="1"/>
</dbReference>
<dbReference type="CDD" id="cd00093">
    <property type="entry name" value="HTH_XRE"/>
    <property type="match status" value="1"/>
</dbReference>
<dbReference type="SUPFAM" id="SSF47413">
    <property type="entry name" value="lambda repressor-like DNA-binding domains"/>
    <property type="match status" value="1"/>
</dbReference>
<dbReference type="InterPro" id="IPR010982">
    <property type="entry name" value="Lambda_DNA-bd_dom_sf"/>
</dbReference>
<feature type="domain" description="HTH cro/C1-type" evidence="2">
    <location>
        <begin position="52"/>
        <end position="105"/>
    </location>
</feature>
<dbReference type="Pfam" id="PF21259">
    <property type="entry name" value="Rgg_C"/>
    <property type="match status" value="1"/>
</dbReference>
<dbReference type="InterPro" id="IPR010057">
    <property type="entry name" value="Transcription_activator_Rgg_C"/>
</dbReference>
<organism evidence="3 4">
    <name type="scientific">Streptococcus dysgalactiae subsp. dysgalactiae</name>
    <dbReference type="NCBI Taxonomy" id="99822"/>
    <lineage>
        <taxon>Bacteria</taxon>
        <taxon>Bacillati</taxon>
        <taxon>Bacillota</taxon>
        <taxon>Bacilli</taxon>
        <taxon>Lactobacillales</taxon>
        <taxon>Streptococcaceae</taxon>
        <taxon>Streptococcus</taxon>
    </lineage>
</organism>
<dbReference type="Gene3D" id="1.10.260.40">
    <property type="entry name" value="lambda repressor-like DNA-binding domains"/>
    <property type="match status" value="1"/>
</dbReference>
<gene>
    <name evidence="3" type="primary">mutR</name>
    <name evidence="3" type="ORF">NCTC4670_01830</name>
</gene>
<keyword evidence="1" id="KW-0812">Transmembrane</keyword>
<evidence type="ECO:0000259" key="2">
    <source>
        <dbReference type="PROSITE" id="PS50943"/>
    </source>
</evidence>
<evidence type="ECO:0000313" key="4">
    <source>
        <dbReference type="Proteomes" id="UP000254797"/>
    </source>
</evidence>
<dbReference type="SMART" id="SM00530">
    <property type="entry name" value="HTH_XRE"/>
    <property type="match status" value="1"/>
</dbReference>
<accession>A0A380JXR1</accession>